<comment type="caution">
    <text evidence="14">The sequence shown here is derived from an EMBL/GenBank/DDBJ whole genome shotgun (WGS) entry which is preliminary data.</text>
</comment>
<keyword evidence="8" id="KW-0067">ATP-binding</keyword>
<keyword evidence="6" id="KW-0547">Nucleotide-binding</keyword>
<dbReference type="PROSITE" id="PS50885">
    <property type="entry name" value="HAMP"/>
    <property type="match status" value="1"/>
</dbReference>
<dbReference type="InterPro" id="IPR050640">
    <property type="entry name" value="Bact_2-comp_sensor_kinase"/>
</dbReference>
<dbReference type="EMBL" id="JBHSMJ010000012">
    <property type="protein sequence ID" value="MFC5448930.1"/>
    <property type="molecule type" value="Genomic_DNA"/>
</dbReference>
<protein>
    <submittedName>
        <fullName evidence="14">Sensor histidine kinase</fullName>
    </submittedName>
</protein>
<evidence type="ECO:0000256" key="1">
    <source>
        <dbReference type="ARBA" id="ARBA00004651"/>
    </source>
</evidence>
<gene>
    <name evidence="14" type="ORF">ACFPOG_11685</name>
</gene>
<dbReference type="InterPro" id="IPR010559">
    <property type="entry name" value="Sig_transdc_His_kin_internal"/>
</dbReference>
<name>A0ABW0K664_9BACL</name>
<keyword evidence="9 12" id="KW-1133">Transmembrane helix</keyword>
<accession>A0ABW0K664</accession>
<feature type="domain" description="HAMP" evidence="13">
    <location>
        <begin position="326"/>
        <end position="378"/>
    </location>
</feature>
<dbReference type="CDD" id="cd12912">
    <property type="entry name" value="PDC2_MCP_like"/>
    <property type="match status" value="1"/>
</dbReference>
<keyword evidence="5 12" id="KW-0812">Transmembrane</keyword>
<dbReference type="SMART" id="SM00304">
    <property type="entry name" value="HAMP"/>
    <property type="match status" value="1"/>
</dbReference>
<dbReference type="Gene3D" id="3.30.565.10">
    <property type="entry name" value="Histidine kinase-like ATPase, C-terminal domain"/>
    <property type="match status" value="1"/>
</dbReference>
<feature type="transmembrane region" description="Helical" evidence="12">
    <location>
        <begin position="305"/>
        <end position="324"/>
    </location>
</feature>
<dbReference type="InterPro" id="IPR036890">
    <property type="entry name" value="HATPase_C_sf"/>
</dbReference>
<sequence>MKKVRFNLFAKLMFSFLSLVVLPLTVLSYIAYSVATHIINNNLSRSLQQTVHQLSLNSEVVLEEAEKAVHTAFYDSFNLPNPIKKQIEDYPTASDYEKSQISRSVEDEMNKYTIYRNDINGMYFIDTAGNYFSSANQLREKPNFTSFSWFQAFRNSAAQEALWSSSHKVGGYTTSSNANVVTFIKKISNPYGRQIGILWMDLNERSLENIYTSGRIAPNGYTLILDEANTVISASDKTIVTEKLEQEKVTLFQQAFHEDNGYYFTEEQGIRKLVAFATIHTTGWKMVTVVPAGDLFMDASRVKNIIVLLALIMIVMSTVIAYYLSRRISRPIHNLIRLMEKVAEGNMTVRARVSQSDEIGKLNKHFNIMISDIQNLISTVFVSNLKQKEAELASLEAQINPHFLYNTLQSIKWLSDIHQAPDIGDMAISLAKIFRFSIKGAPIVSFYEEIQHVKDYISIQKFRYGDRFELVMKIPEETLRCQIPKLIIQPLVENAIFHGIETKEDQGTIKIWAAVDEHSLHIGVEDDGAELSEEKITAIRSVLNSAGPPHSHKPSSLGLRNIHERLQLLYGNDYGLQVDRRAERGFIVIASLPNKME</sequence>
<dbReference type="CDD" id="cd06225">
    <property type="entry name" value="HAMP"/>
    <property type="match status" value="1"/>
</dbReference>
<dbReference type="InterPro" id="IPR033479">
    <property type="entry name" value="dCache_1"/>
</dbReference>
<dbReference type="Pfam" id="PF02518">
    <property type="entry name" value="HATPase_c"/>
    <property type="match status" value="1"/>
</dbReference>
<evidence type="ECO:0000256" key="12">
    <source>
        <dbReference type="SAM" id="Phobius"/>
    </source>
</evidence>
<dbReference type="Gene3D" id="3.30.450.20">
    <property type="entry name" value="PAS domain"/>
    <property type="match status" value="2"/>
</dbReference>
<evidence type="ECO:0000256" key="9">
    <source>
        <dbReference type="ARBA" id="ARBA00022989"/>
    </source>
</evidence>
<proteinExistence type="predicted"/>
<dbReference type="SUPFAM" id="SSF158472">
    <property type="entry name" value="HAMP domain-like"/>
    <property type="match status" value="1"/>
</dbReference>
<dbReference type="InterPro" id="IPR003660">
    <property type="entry name" value="HAMP_dom"/>
</dbReference>
<keyword evidence="4" id="KW-0808">Transferase</keyword>
<keyword evidence="3" id="KW-0597">Phosphoprotein</keyword>
<evidence type="ECO:0000313" key="14">
    <source>
        <dbReference type="EMBL" id="MFC5448930.1"/>
    </source>
</evidence>
<dbReference type="Pfam" id="PF00672">
    <property type="entry name" value="HAMP"/>
    <property type="match status" value="1"/>
</dbReference>
<dbReference type="GO" id="GO:0016301">
    <property type="term" value="F:kinase activity"/>
    <property type="evidence" value="ECO:0007669"/>
    <property type="project" value="UniProtKB-KW"/>
</dbReference>
<keyword evidence="11 12" id="KW-0472">Membrane</keyword>
<evidence type="ECO:0000256" key="3">
    <source>
        <dbReference type="ARBA" id="ARBA00022553"/>
    </source>
</evidence>
<comment type="subcellular location">
    <subcellularLocation>
        <location evidence="1">Cell membrane</location>
        <topology evidence="1">Multi-pass membrane protein</topology>
    </subcellularLocation>
</comment>
<keyword evidence="15" id="KW-1185">Reference proteome</keyword>
<keyword evidence="7 14" id="KW-0418">Kinase</keyword>
<organism evidence="14 15">
    <name type="scientific">Paenibacillus aestuarii</name>
    <dbReference type="NCBI Taxonomy" id="516965"/>
    <lineage>
        <taxon>Bacteria</taxon>
        <taxon>Bacillati</taxon>
        <taxon>Bacillota</taxon>
        <taxon>Bacilli</taxon>
        <taxon>Bacillales</taxon>
        <taxon>Paenibacillaceae</taxon>
        <taxon>Paenibacillus</taxon>
    </lineage>
</organism>
<dbReference type="Pfam" id="PF06580">
    <property type="entry name" value="His_kinase"/>
    <property type="match status" value="1"/>
</dbReference>
<dbReference type="Pfam" id="PF02743">
    <property type="entry name" value="dCache_1"/>
    <property type="match status" value="1"/>
</dbReference>
<evidence type="ECO:0000256" key="7">
    <source>
        <dbReference type="ARBA" id="ARBA00022777"/>
    </source>
</evidence>
<evidence type="ECO:0000256" key="5">
    <source>
        <dbReference type="ARBA" id="ARBA00022692"/>
    </source>
</evidence>
<dbReference type="Gene3D" id="6.10.340.10">
    <property type="match status" value="1"/>
</dbReference>
<dbReference type="PANTHER" id="PTHR34220:SF11">
    <property type="entry name" value="SENSOR PROTEIN KINASE HPTS"/>
    <property type="match status" value="1"/>
</dbReference>
<evidence type="ECO:0000256" key="2">
    <source>
        <dbReference type="ARBA" id="ARBA00022475"/>
    </source>
</evidence>
<dbReference type="RefSeq" id="WP_270878768.1">
    <property type="nucleotide sequence ID" value="NZ_JAQFVF010000021.1"/>
</dbReference>
<evidence type="ECO:0000313" key="15">
    <source>
        <dbReference type="Proteomes" id="UP001596044"/>
    </source>
</evidence>
<evidence type="ECO:0000259" key="13">
    <source>
        <dbReference type="PROSITE" id="PS50885"/>
    </source>
</evidence>
<evidence type="ECO:0000256" key="11">
    <source>
        <dbReference type="ARBA" id="ARBA00023136"/>
    </source>
</evidence>
<dbReference type="PANTHER" id="PTHR34220">
    <property type="entry name" value="SENSOR HISTIDINE KINASE YPDA"/>
    <property type="match status" value="1"/>
</dbReference>
<keyword evidence="10" id="KW-0902">Two-component regulatory system</keyword>
<evidence type="ECO:0000256" key="8">
    <source>
        <dbReference type="ARBA" id="ARBA00022840"/>
    </source>
</evidence>
<dbReference type="InterPro" id="IPR003594">
    <property type="entry name" value="HATPase_dom"/>
</dbReference>
<evidence type="ECO:0000256" key="4">
    <source>
        <dbReference type="ARBA" id="ARBA00022679"/>
    </source>
</evidence>
<evidence type="ECO:0000256" key="10">
    <source>
        <dbReference type="ARBA" id="ARBA00023012"/>
    </source>
</evidence>
<dbReference type="Proteomes" id="UP001596044">
    <property type="component" value="Unassembled WGS sequence"/>
</dbReference>
<evidence type="ECO:0000256" key="6">
    <source>
        <dbReference type="ARBA" id="ARBA00022741"/>
    </source>
</evidence>
<keyword evidence="2" id="KW-1003">Cell membrane</keyword>
<dbReference type="SUPFAM" id="SSF55874">
    <property type="entry name" value="ATPase domain of HSP90 chaperone/DNA topoisomerase II/histidine kinase"/>
    <property type="match status" value="1"/>
</dbReference>
<reference evidence="15" key="1">
    <citation type="journal article" date="2019" name="Int. J. Syst. Evol. Microbiol.">
        <title>The Global Catalogue of Microorganisms (GCM) 10K type strain sequencing project: providing services to taxonomists for standard genome sequencing and annotation.</title>
        <authorList>
            <consortium name="The Broad Institute Genomics Platform"/>
            <consortium name="The Broad Institute Genome Sequencing Center for Infectious Disease"/>
            <person name="Wu L."/>
            <person name="Ma J."/>
        </authorList>
    </citation>
    <scope>NUCLEOTIDE SEQUENCE [LARGE SCALE GENOMIC DNA]</scope>
    <source>
        <strain evidence="15">KACC 11904</strain>
    </source>
</reference>